<evidence type="ECO:0000313" key="2">
    <source>
        <dbReference type="Proteomes" id="UP000004994"/>
    </source>
</evidence>
<dbReference type="InParanoid" id="K4D926"/>
<organism evidence="1">
    <name type="scientific">Solanum lycopersicum</name>
    <name type="common">Tomato</name>
    <name type="synonym">Lycopersicon esculentum</name>
    <dbReference type="NCBI Taxonomy" id="4081"/>
    <lineage>
        <taxon>Eukaryota</taxon>
        <taxon>Viridiplantae</taxon>
        <taxon>Streptophyta</taxon>
        <taxon>Embryophyta</taxon>
        <taxon>Tracheophyta</taxon>
        <taxon>Spermatophyta</taxon>
        <taxon>Magnoliopsida</taxon>
        <taxon>eudicotyledons</taxon>
        <taxon>Gunneridae</taxon>
        <taxon>Pentapetalae</taxon>
        <taxon>asterids</taxon>
        <taxon>lamiids</taxon>
        <taxon>Solanales</taxon>
        <taxon>Solanaceae</taxon>
        <taxon>Solanoideae</taxon>
        <taxon>Solaneae</taxon>
        <taxon>Solanum</taxon>
        <taxon>Solanum subgen. Lycopersicon</taxon>
    </lineage>
</organism>
<sequence>MELFNFIEFLRKKIEETNEHKLYGHTPTKIAYTCP</sequence>
<dbReference type="EnsemblPlants" id="Solyc11g062140.1.1">
    <property type="protein sequence ID" value="Solyc11g062140.1.1"/>
    <property type="gene ID" value="Solyc11g062140.1"/>
</dbReference>
<reference evidence="1" key="2">
    <citation type="submission" date="2015-06" db="UniProtKB">
        <authorList>
            <consortium name="EnsemblPlants"/>
        </authorList>
    </citation>
    <scope>IDENTIFICATION</scope>
    <source>
        <strain evidence="1">cv. Heinz 1706</strain>
    </source>
</reference>
<reference evidence="1" key="1">
    <citation type="journal article" date="2012" name="Nature">
        <title>The tomato genome sequence provides insights into fleshy fruit evolution.</title>
        <authorList>
            <consortium name="Tomato Genome Consortium"/>
        </authorList>
    </citation>
    <scope>NUCLEOTIDE SEQUENCE [LARGE SCALE GENOMIC DNA]</scope>
    <source>
        <strain evidence="1">cv. Heinz 1706</strain>
    </source>
</reference>
<dbReference type="Gramene" id="Solyc11g062140.1.1">
    <property type="protein sequence ID" value="Solyc11g062140.1.1"/>
    <property type="gene ID" value="Solyc11g062140.1"/>
</dbReference>
<protein>
    <submittedName>
        <fullName evidence="1">Uncharacterized protein</fullName>
    </submittedName>
</protein>
<keyword evidence="2" id="KW-1185">Reference proteome</keyword>
<name>K4D926_SOLLC</name>
<evidence type="ECO:0000313" key="1">
    <source>
        <dbReference type="EnsemblPlants" id="Solyc11g062140.1.1"/>
    </source>
</evidence>
<proteinExistence type="predicted"/>
<dbReference type="PaxDb" id="4081-Solyc11g062140.1.1"/>
<dbReference type="AlphaFoldDB" id="K4D926"/>
<accession>K4D926</accession>
<dbReference type="HOGENOM" id="CLU_3369416_0_0_1"/>
<dbReference type="Proteomes" id="UP000004994">
    <property type="component" value="Chromosome 11"/>
</dbReference>